<dbReference type="Proteomes" id="UP000178175">
    <property type="component" value="Unassembled WGS sequence"/>
</dbReference>
<evidence type="ECO:0000259" key="8">
    <source>
        <dbReference type="Pfam" id="PF14693"/>
    </source>
</evidence>
<dbReference type="InterPro" id="IPR037121">
    <property type="entry name" value="Ribosomal_bL25_C"/>
</dbReference>
<evidence type="ECO:0000256" key="6">
    <source>
        <dbReference type="SAM" id="MobiDB-lite"/>
    </source>
</evidence>
<dbReference type="InterPro" id="IPR001021">
    <property type="entry name" value="Ribosomal_bL25_long"/>
</dbReference>
<evidence type="ECO:0000256" key="3">
    <source>
        <dbReference type="ARBA" id="ARBA00022980"/>
    </source>
</evidence>
<keyword evidence="1 5" id="KW-0699">rRNA-binding</keyword>
<proteinExistence type="inferred from homology"/>
<dbReference type="CDD" id="cd00495">
    <property type="entry name" value="Ribosomal_L25_TL5_CTC"/>
    <property type="match status" value="1"/>
</dbReference>
<organism evidence="9 10">
    <name type="scientific">Candidatus Zambryskibacteria bacterium RIFCSPHIGHO2_02_FULL_43_14</name>
    <dbReference type="NCBI Taxonomy" id="1802748"/>
    <lineage>
        <taxon>Bacteria</taxon>
        <taxon>Candidatus Zambryskiibacteriota</taxon>
    </lineage>
</organism>
<comment type="similarity">
    <text evidence="5">Belongs to the bacterial ribosomal protein bL25 family. CTC subfamily.</text>
</comment>
<dbReference type="Gene3D" id="2.170.120.20">
    <property type="entry name" value="Ribosomal protein L25, beta domain"/>
    <property type="match status" value="1"/>
</dbReference>
<dbReference type="GO" id="GO:0022625">
    <property type="term" value="C:cytosolic large ribosomal subunit"/>
    <property type="evidence" value="ECO:0007669"/>
    <property type="project" value="TreeGrafter"/>
</dbReference>
<comment type="caution">
    <text evidence="9">The sequence shown here is derived from an EMBL/GenBank/DDBJ whole genome shotgun (WGS) entry which is preliminary data.</text>
</comment>
<evidence type="ECO:0000313" key="9">
    <source>
        <dbReference type="EMBL" id="OHA96630.1"/>
    </source>
</evidence>
<dbReference type="EMBL" id="MHVR01000005">
    <property type="protein sequence ID" value="OHA96630.1"/>
    <property type="molecule type" value="Genomic_DNA"/>
</dbReference>
<dbReference type="Gene3D" id="2.40.240.10">
    <property type="entry name" value="Ribosomal Protein L25, Chain P"/>
    <property type="match status" value="1"/>
</dbReference>
<dbReference type="InterPro" id="IPR011035">
    <property type="entry name" value="Ribosomal_bL25/Gln-tRNA_synth"/>
</dbReference>
<sequence>MLTLKVEIRDKQTKAKAVRKAGKIPAVFYGKKEASTLISIPKVDFLKVWEEAGESSVVNLETPTGSKESLIQDVDLDPVSGNLRHADFYVFEKGHKVEVELPIEFTGVSPAIKDLGGILMKVLHKLKVEAMPKDLPHSIELDISTLVNFGDQIIAQDIALPTGVELKENPEEVVALISAPREEKEEEVTAPVDLSEIEVMKKGKVEEEETIETKESEAKKETPPV</sequence>
<dbReference type="AlphaFoldDB" id="A0A1G2TH59"/>
<dbReference type="PANTHER" id="PTHR33284">
    <property type="entry name" value="RIBOSOMAL PROTEIN L25/GLN-TRNA SYNTHETASE, ANTI-CODON-BINDING DOMAIN-CONTAINING PROTEIN"/>
    <property type="match status" value="1"/>
</dbReference>
<dbReference type="InterPro" id="IPR020056">
    <property type="entry name" value="Rbsml_bL25/Gln-tRNA_synth_N"/>
</dbReference>
<evidence type="ECO:0000256" key="1">
    <source>
        <dbReference type="ARBA" id="ARBA00022730"/>
    </source>
</evidence>
<gene>
    <name evidence="5" type="primary">rplY</name>
    <name evidence="5" type="synonym">ctc</name>
    <name evidence="9" type="ORF">A3C70_01860</name>
</gene>
<dbReference type="InterPro" id="IPR020930">
    <property type="entry name" value="Ribosomal_uL5_bac-type"/>
</dbReference>
<dbReference type="SUPFAM" id="SSF50715">
    <property type="entry name" value="Ribosomal protein L25-like"/>
    <property type="match status" value="1"/>
</dbReference>
<dbReference type="InterPro" id="IPR029751">
    <property type="entry name" value="Ribosomal_L25_dom"/>
</dbReference>
<dbReference type="Pfam" id="PF01386">
    <property type="entry name" value="Ribosomal_L25p"/>
    <property type="match status" value="1"/>
</dbReference>
<keyword evidence="2 5" id="KW-0694">RNA-binding</keyword>
<dbReference type="Pfam" id="PF14693">
    <property type="entry name" value="Ribosomal_TL5_C"/>
    <property type="match status" value="1"/>
</dbReference>
<dbReference type="GO" id="GO:0008097">
    <property type="term" value="F:5S rRNA binding"/>
    <property type="evidence" value="ECO:0007669"/>
    <property type="project" value="InterPro"/>
</dbReference>
<evidence type="ECO:0000256" key="4">
    <source>
        <dbReference type="ARBA" id="ARBA00023274"/>
    </source>
</evidence>
<protein>
    <recommendedName>
        <fullName evidence="5">Large ribosomal subunit protein bL25</fullName>
    </recommendedName>
    <alternativeName>
        <fullName evidence="5">General stress protein CTC</fullName>
    </alternativeName>
</protein>
<feature type="domain" description="Large ribosomal subunit protein bL25 L25" evidence="7">
    <location>
        <begin position="4"/>
        <end position="88"/>
    </location>
</feature>
<dbReference type="NCBIfam" id="TIGR00731">
    <property type="entry name" value="bL25_bact_ctc"/>
    <property type="match status" value="1"/>
</dbReference>
<feature type="domain" description="Large ribosomal subunit protein bL25 beta" evidence="8">
    <location>
        <begin position="96"/>
        <end position="181"/>
    </location>
</feature>
<comment type="function">
    <text evidence="5">This is one of the proteins that binds to the 5S RNA in the ribosome where it forms part of the central protuberance.</text>
</comment>
<evidence type="ECO:0000259" key="7">
    <source>
        <dbReference type="Pfam" id="PF01386"/>
    </source>
</evidence>
<evidence type="ECO:0000256" key="2">
    <source>
        <dbReference type="ARBA" id="ARBA00022884"/>
    </source>
</evidence>
<dbReference type="GO" id="GO:0003735">
    <property type="term" value="F:structural constituent of ribosome"/>
    <property type="evidence" value="ECO:0007669"/>
    <property type="project" value="InterPro"/>
</dbReference>
<evidence type="ECO:0000256" key="5">
    <source>
        <dbReference type="HAMAP-Rule" id="MF_01334"/>
    </source>
</evidence>
<feature type="region of interest" description="Disordered" evidence="6">
    <location>
        <begin position="201"/>
        <end position="225"/>
    </location>
</feature>
<dbReference type="HAMAP" id="MF_01334">
    <property type="entry name" value="Ribosomal_bL25_CTC"/>
    <property type="match status" value="1"/>
</dbReference>
<reference evidence="9 10" key="1">
    <citation type="journal article" date="2016" name="Nat. Commun.">
        <title>Thousands of microbial genomes shed light on interconnected biogeochemical processes in an aquifer system.</title>
        <authorList>
            <person name="Anantharaman K."/>
            <person name="Brown C.T."/>
            <person name="Hug L.A."/>
            <person name="Sharon I."/>
            <person name="Castelle C.J."/>
            <person name="Probst A.J."/>
            <person name="Thomas B.C."/>
            <person name="Singh A."/>
            <person name="Wilkins M.J."/>
            <person name="Karaoz U."/>
            <person name="Brodie E.L."/>
            <person name="Williams K.H."/>
            <person name="Hubbard S.S."/>
            <person name="Banfield J.F."/>
        </authorList>
    </citation>
    <scope>NUCLEOTIDE SEQUENCE [LARGE SCALE GENOMIC DNA]</scope>
</reference>
<dbReference type="InterPro" id="IPR020057">
    <property type="entry name" value="Ribosomal_bL25_b-dom"/>
</dbReference>
<dbReference type="GO" id="GO:0006412">
    <property type="term" value="P:translation"/>
    <property type="evidence" value="ECO:0007669"/>
    <property type="project" value="UniProtKB-UniRule"/>
</dbReference>
<dbReference type="PANTHER" id="PTHR33284:SF1">
    <property type="entry name" value="RIBOSOMAL PROTEIN L25_GLN-TRNA SYNTHETASE, ANTI-CODON-BINDING DOMAIN-CONTAINING PROTEIN"/>
    <property type="match status" value="1"/>
</dbReference>
<comment type="subunit">
    <text evidence="5">Part of the 50S ribosomal subunit; part of the 5S rRNA/L5/L18/L25 subcomplex. Contacts the 5S rRNA. Binds to the 5S rRNA independently of L5 and L18.</text>
</comment>
<keyword evidence="3 5" id="KW-0689">Ribosomal protein</keyword>
<name>A0A1G2TH59_9BACT</name>
<evidence type="ECO:0000313" key="10">
    <source>
        <dbReference type="Proteomes" id="UP000178175"/>
    </source>
</evidence>
<accession>A0A1G2TH59</accession>
<keyword evidence="4 5" id="KW-0687">Ribonucleoprotein</keyword>